<evidence type="ECO:0000256" key="1">
    <source>
        <dbReference type="SAM" id="MobiDB-lite"/>
    </source>
</evidence>
<feature type="region of interest" description="Disordered" evidence="1">
    <location>
        <begin position="1"/>
        <end position="26"/>
    </location>
</feature>
<dbReference type="AlphaFoldDB" id="A0A1M6JDY4"/>
<dbReference type="OrthoDB" id="5405781at2"/>
<dbReference type="RefSeq" id="WP_072908987.1">
    <property type="nucleotide sequence ID" value="NZ_FQZT01000008.1"/>
</dbReference>
<name>A0A1M6JDY4_MALRU</name>
<evidence type="ECO:0000313" key="2">
    <source>
        <dbReference type="EMBL" id="SHJ44923.1"/>
    </source>
</evidence>
<protein>
    <submittedName>
        <fullName evidence="2">Uncharacterized protein</fullName>
    </submittedName>
</protein>
<keyword evidence="3" id="KW-1185">Reference proteome</keyword>
<reference evidence="2 3" key="1">
    <citation type="submission" date="2016-11" db="EMBL/GenBank/DDBJ databases">
        <authorList>
            <person name="Jaros S."/>
            <person name="Januszkiewicz K."/>
            <person name="Wedrychowicz H."/>
        </authorList>
    </citation>
    <scope>NUCLEOTIDE SEQUENCE [LARGE SCALE GENOMIC DNA]</scope>
    <source>
        <strain evidence="2 3">DSM 5091</strain>
    </source>
</reference>
<sequence length="70" mass="8227">MSICEQCKEQGKKNSRSKPHEQLSKVGEQRIFKGVKSRRFEEQDYQCQTCAAKFTQSNNKNDLAWTLWQS</sequence>
<dbReference type="EMBL" id="FQZT01000008">
    <property type="protein sequence ID" value="SHJ44923.1"/>
    <property type="molecule type" value="Genomic_DNA"/>
</dbReference>
<dbReference type="Proteomes" id="UP000184171">
    <property type="component" value="Unassembled WGS sequence"/>
</dbReference>
<accession>A0A1M6JDY4</accession>
<proteinExistence type="predicted"/>
<gene>
    <name evidence="2" type="ORF">SAMN02745165_02412</name>
</gene>
<evidence type="ECO:0000313" key="3">
    <source>
        <dbReference type="Proteomes" id="UP000184171"/>
    </source>
</evidence>
<organism evidence="2 3">
    <name type="scientific">Malonomonas rubra DSM 5091</name>
    <dbReference type="NCBI Taxonomy" id="1122189"/>
    <lineage>
        <taxon>Bacteria</taxon>
        <taxon>Pseudomonadati</taxon>
        <taxon>Thermodesulfobacteriota</taxon>
        <taxon>Desulfuromonadia</taxon>
        <taxon>Desulfuromonadales</taxon>
        <taxon>Geopsychrobacteraceae</taxon>
        <taxon>Malonomonas</taxon>
    </lineage>
</organism>